<feature type="compositionally biased region" description="Pro residues" evidence="1">
    <location>
        <begin position="121"/>
        <end position="141"/>
    </location>
</feature>
<dbReference type="EMBL" id="AZHD01000005">
    <property type="protein sequence ID" value="OAA63516.1"/>
    <property type="molecule type" value="Genomic_DNA"/>
</dbReference>
<feature type="transmembrane region" description="Helical" evidence="2">
    <location>
        <begin position="499"/>
        <end position="517"/>
    </location>
</feature>
<feature type="compositionally biased region" description="Acidic residues" evidence="1">
    <location>
        <begin position="295"/>
        <end position="309"/>
    </location>
</feature>
<feature type="compositionally biased region" description="Basic and acidic residues" evidence="1">
    <location>
        <begin position="534"/>
        <end position="545"/>
    </location>
</feature>
<feature type="compositionally biased region" description="Low complexity" evidence="1">
    <location>
        <begin position="444"/>
        <end position="454"/>
    </location>
</feature>
<feature type="compositionally biased region" description="Pro residues" evidence="1">
    <location>
        <begin position="175"/>
        <end position="184"/>
    </location>
</feature>
<feature type="compositionally biased region" description="Low complexity" evidence="1">
    <location>
        <begin position="193"/>
        <end position="203"/>
    </location>
</feature>
<evidence type="ECO:0000256" key="2">
    <source>
        <dbReference type="SAM" id="Phobius"/>
    </source>
</evidence>
<organism evidence="3 4">
    <name type="scientific">Niveomyces insectorum RCEF 264</name>
    <dbReference type="NCBI Taxonomy" id="1081102"/>
    <lineage>
        <taxon>Eukaryota</taxon>
        <taxon>Fungi</taxon>
        <taxon>Dikarya</taxon>
        <taxon>Ascomycota</taxon>
        <taxon>Pezizomycotina</taxon>
        <taxon>Sordariomycetes</taxon>
        <taxon>Hypocreomycetidae</taxon>
        <taxon>Hypocreales</taxon>
        <taxon>Cordycipitaceae</taxon>
        <taxon>Niveomyces</taxon>
    </lineage>
</organism>
<comment type="caution">
    <text evidence="3">The sequence shown here is derived from an EMBL/GenBank/DDBJ whole genome shotgun (WGS) entry which is preliminary data.</text>
</comment>
<evidence type="ECO:0000256" key="1">
    <source>
        <dbReference type="SAM" id="MobiDB-lite"/>
    </source>
</evidence>
<keyword evidence="4" id="KW-1185">Reference proteome</keyword>
<feature type="transmembrane region" description="Helical" evidence="2">
    <location>
        <begin position="461"/>
        <end position="487"/>
    </location>
</feature>
<feature type="compositionally biased region" description="Low complexity" evidence="1">
    <location>
        <begin position="103"/>
        <end position="120"/>
    </location>
</feature>
<feature type="region of interest" description="Disordered" evidence="1">
    <location>
        <begin position="534"/>
        <end position="555"/>
    </location>
</feature>
<dbReference type="STRING" id="1081102.A0A167W9X7"/>
<name>A0A167W9X7_9HYPO</name>
<keyword evidence="2" id="KW-0812">Transmembrane</keyword>
<evidence type="ECO:0000313" key="3">
    <source>
        <dbReference type="EMBL" id="OAA63516.1"/>
    </source>
</evidence>
<evidence type="ECO:0000313" key="4">
    <source>
        <dbReference type="Proteomes" id="UP000076874"/>
    </source>
</evidence>
<feature type="compositionally biased region" description="Basic residues" evidence="1">
    <location>
        <begin position="329"/>
        <end position="340"/>
    </location>
</feature>
<feature type="region of interest" description="Disordered" evidence="1">
    <location>
        <begin position="103"/>
        <end position="260"/>
    </location>
</feature>
<evidence type="ECO:0008006" key="5">
    <source>
        <dbReference type="Google" id="ProtNLM"/>
    </source>
</evidence>
<feature type="compositionally biased region" description="Low complexity" evidence="1">
    <location>
        <begin position="235"/>
        <end position="260"/>
    </location>
</feature>
<keyword evidence="2" id="KW-1133">Transmembrane helix</keyword>
<protein>
    <recommendedName>
        <fullName evidence="5">C2H2-type domain-containing protein</fullName>
    </recommendedName>
</protein>
<reference evidence="3 4" key="1">
    <citation type="journal article" date="2016" name="Genome Biol. Evol.">
        <title>Divergent and convergent evolution of fungal pathogenicity.</title>
        <authorList>
            <person name="Shang Y."/>
            <person name="Xiao G."/>
            <person name="Zheng P."/>
            <person name="Cen K."/>
            <person name="Zhan S."/>
            <person name="Wang C."/>
        </authorList>
    </citation>
    <scope>NUCLEOTIDE SEQUENCE [LARGE SCALE GENOMIC DNA]</scope>
    <source>
        <strain evidence="3 4">RCEF 264</strain>
    </source>
</reference>
<accession>A0A167W9X7</accession>
<dbReference type="AlphaFoldDB" id="A0A167W9X7"/>
<feature type="region of interest" description="Disordered" evidence="1">
    <location>
        <begin position="293"/>
        <end position="340"/>
    </location>
</feature>
<sequence length="601" mass="63638">MALDTPPAAYGLPPASLTAARQHVESLAAPDREALLRALLEQYEHPQDMVHLNHQHFNGQAPSTPPPETSDLATALSTPLLAASVPAKSTPTSSISALAASLSASPSSPRPAASRTFSSTPTPPPPRAPPGLSPPSRPSPTQPAASRFSPGSLKGRHTGTRRSTTASSSAAAQPAPAPAAPAAPPLISRFRSHSPSPSQSQSQLMVRTFSRLSARLTGVPHGRSRSLSSSDVLKATTSSSGPAAGAAAPSHTNKRTLSSLSSPTTTRAYWCTSCGDKFLCRTEWARHDAACGDVKDDEESEEGEDDDQLADNGEKALLDDDDDDDDHHSRNRDRRRQHRHRLPQRAWACGFCAAFLGSADRYHDHVAAHFERGQTLAHWHYANVIYGLLHQPVRDHTVRAQAVQTRQGAAEGAVVVSVGQVGSRAHEGDHAQRHHRGRQDRQRATATVETAETTGTTKTTAVAVVVVVVVSTTTCLAVALLLGRPAAAAAGRGQRDRSCSACGAASIIVTAVIVVVVDQTAAFDFGCPGRLGEHGDDHCGGRGEPARGGGSRGGMKEANVAQTDGYFEFLIFDELRESEQHVFYVLNDILGFFTATQRPLT</sequence>
<dbReference type="OrthoDB" id="654211at2759"/>
<feature type="region of interest" description="Disordered" evidence="1">
    <location>
        <begin position="422"/>
        <end position="454"/>
    </location>
</feature>
<gene>
    <name evidence="3" type="ORF">SPI_03679</name>
</gene>
<proteinExistence type="predicted"/>
<dbReference type="Proteomes" id="UP000076874">
    <property type="component" value="Unassembled WGS sequence"/>
</dbReference>
<keyword evidence="2" id="KW-0472">Membrane</keyword>